<gene>
    <name evidence="1" type="ORF">GCM10011502_15400</name>
</gene>
<dbReference type="EMBL" id="BMKE01000010">
    <property type="protein sequence ID" value="GGB42976.1"/>
    <property type="molecule type" value="Genomic_DNA"/>
</dbReference>
<organism evidence="1 2">
    <name type="scientific">Oceanisphaera marina</name>
    <dbReference type="NCBI Taxonomy" id="2017550"/>
    <lineage>
        <taxon>Bacteria</taxon>
        <taxon>Pseudomonadati</taxon>
        <taxon>Pseudomonadota</taxon>
        <taxon>Gammaproteobacteria</taxon>
        <taxon>Aeromonadales</taxon>
        <taxon>Aeromonadaceae</taxon>
        <taxon>Oceanisphaera</taxon>
    </lineage>
</organism>
<keyword evidence="2" id="KW-1185">Reference proteome</keyword>
<evidence type="ECO:0000313" key="2">
    <source>
        <dbReference type="Proteomes" id="UP000646152"/>
    </source>
</evidence>
<reference evidence="2" key="1">
    <citation type="journal article" date="2019" name="Int. J. Syst. Evol. Microbiol.">
        <title>The Global Catalogue of Microorganisms (GCM) 10K type strain sequencing project: providing services to taxonomists for standard genome sequencing and annotation.</title>
        <authorList>
            <consortium name="The Broad Institute Genomics Platform"/>
            <consortium name="The Broad Institute Genome Sequencing Center for Infectious Disease"/>
            <person name="Wu L."/>
            <person name="Ma J."/>
        </authorList>
    </citation>
    <scope>NUCLEOTIDE SEQUENCE [LARGE SCALE GENOMIC DNA]</scope>
    <source>
        <strain evidence="2">CGMCC 1.15923</strain>
    </source>
</reference>
<sequence>MAGNAFLFKNRFDIALIVDRLAAGVGGSISCMGGDEQEPRDEGESPYQPIAFFHNMPCFMRARGCYHSR</sequence>
<comment type="caution">
    <text evidence="1">The sequence shown here is derived from an EMBL/GenBank/DDBJ whole genome shotgun (WGS) entry which is preliminary data.</text>
</comment>
<evidence type="ECO:0000313" key="1">
    <source>
        <dbReference type="EMBL" id="GGB42976.1"/>
    </source>
</evidence>
<dbReference type="Proteomes" id="UP000646152">
    <property type="component" value="Unassembled WGS sequence"/>
</dbReference>
<proteinExistence type="predicted"/>
<accession>A0ABQ1IL08</accession>
<name>A0ABQ1IL08_9GAMM</name>
<protein>
    <submittedName>
        <fullName evidence="1">Uncharacterized protein</fullName>
    </submittedName>
</protein>